<evidence type="ECO:0000259" key="1">
    <source>
        <dbReference type="PROSITE" id="PS50943"/>
    </source>
</evidence>
<evidence type="ECO:0000313" key="2">
    <source>
        <dbReference type="EMBL" id="PUA32945.1"/>
    </source>
</evidence>
<reference evidence="2 3" key="1">
    <citation type="submission" date="2017-04" db="EMBL/GenBank/DDBJ databases">
        <title>Draft Aigarchaeota genome from a New Zealand hot spring.</title>
        <authorList>
            <person name="Reysenbach A.-L."/>
            <person name="Donaho J.A."/>
            <person name="Gerhart J."/>
            <person name="Kelley J.F."/>
            <person name="Kouba K."/>
            <person name="Podar M."/>
            <person name="Stott M."/>
        </authorList>
    </citation>
    <scope>NUCLEOTIDE SEQUENCE [LARGE SCALE GENOMIC DNA]</scope>
    <source>
        <strain evidence="2">NZ13_MG1</strain>
    </source>
</reference>
<dbReference type="PANTHER" id="PTHR40730:SF4">
    <property type="entry name" value="TRANSCRIPTIONAL REGULATOR"/>
    <property type="match status" value="1"/>
</dbReference>
<dbReference type="Proteomes" id="UP000244066">
    <property type="component" value="Unassembled WGS sequence"/>
</dbReference>
<name>A0A2R7Y5Y9_9ARCH</name>
<dbReference type="SUPFAM" id="SSF47413">
    <property type="entry name" value="lambda repressor-like DNA-binding domains"/>
    <property type="match status" value="1"/>
</dbReference>
<feature type="domain" description="HTH cro/C1-type" evidence="1">
    <location>
        <begin position="22"/>
        <end position="54"/>
    </location>
</feature>
<dbReference type="AlphaFoldDB" id="A0A2R7Y5Y9"/>
<dbReference type="Gene3D" id="1.10.260.40">
    <property type="entry name" value="lambda repressor-like DNA-binding domains"/>
    <property type="match status" value="1"/>
</dbReference>
<dbReference type="GO" id="GO:0003677">
    <property type="term" value="F:DNA binding"/>
    <property type="evidence" value="ECO:0007669"/>
    <property type="project" value="InterPro"/>
</dbReference>
<dbReference type="Pfam" id="PF01381">
    <property type="entry name" value="HTH_3"/>
    <property type="match status" value="1"/>
</dbReference>
<proteinExistence type="predicted"/>
<gene>
    <name evidence="2" type="ORF">B9J98_03415</name>
</gene>
<dbReference type="InterPro" id="IPR001387">
    <property type="entry name" value="Cro/C1-type_HTH"/>
</dbReference>
<dbReference type="PANTHER" id="PTHR40730">
    <property type="entry name" value="TRANSCRIPTIONAL REGULATOR PROTEIN-LIKE PROTEIN"/>
    <property type="match status" value="1"/>
</dbReference>
<sequence>MKPVCEIMVKHFLPVLRAMVAKELCEKYGMKQEESARKLGITQAAISYYLSGKRGVTTRRGLAHIEDDPKVKEMVRELARSIASGKASTPDAIGLLCRTCMLLRSRGDLCPIHSDAVHSLGKGCNLCKNLFPK</sequence>
<organism evidence="2 3">
    <name type="scientific">Candidatus Terraquivivens tikiterensis</name>
    <dbReference type="NCBI Taxonomy" id="1980982"/>
    <lineage>
        <taxon>Archaea</taxon>
        <taxon>Nitrososphaerota</taxon>
        <taxon>Candidatus Wolframiiraptoraceae</taxon>
        <taxon>Candidatus Terraquivivens</taxon>
    </lineage>
</organism>
<dbReference type="InterPro" id="IPR010982">
    <property type="entry name" value="Lambda_DNA-bd_dom_sf"/>
</dbReference>
<dbReference type="PROSITE" id="PS50943">
    <property type="entry name" value="HTH_CROC1"/>
    <property type="match status" value="1"/>
</dbReference>
<evidence type="ECO:0000313" key="3">
    <source>
        <dbReference type="Proteomes" id="UP000244066"/>
    </source>
</evidence>
<dbReference type="CDD" id="cd00093">
    <property type="entry name" value="HTH_XRE"/>
    <property type="match status" value="1"/>
</dbReference>
<dbReference type="EMBL" id="NDWU01000006">
    <property type="protein sequence ID" value="PUA32945.1"/>
    <property type="molecule type" value="Genomic_DNA"/>
</dbReference>
<protein>
    <recommendedName>
        <fullName evidence="1">HTH cro/C1-type domain-containing protein</fullName>
    </recommendedName>
</protein>
<accession>A0A2R7Y5Y9</accession>
<comment type="caution">
    <text evidence="2">The sequence shown here is derived from an EMBL/GenBank/DDBJ whole genome shotgun (WGS) entry which is preliminary data.</text>
</comment>